<dbReference type="RefSeq" id="WP_149611340.1">
    <property type="nucleotide sequence ID" value="NZ_VTUX01000004.1"/>
</dbReference>
<evidence type="ECO:0000313" key="3">
    <source>
        <dbReference type="EMBL" id="KAA1191904.1"/>
    </source>
</evidence>
<reference evidence="3 4" key="1">
    <citation type="submission" date="2019-09" db="EMBL/GenBank/DDBJ databases">
        <authorList>
            <person name="Chen X.-Y."/>
        </authorList>
    </citation>
    <scope>NUCLEOTIDE SEQUENCE [LARGE SCALE GENOMIC DNA]</scope>
    <source>
        <strain evidence="3 4">NY5</strain>
    </source>
</reference>
<keyword evidence="2" id="KW-0472">Membrane</keyword>
<proteinExistence type="predicted"/>
<accession>A0A5B0WXU8</accession>
<protein>
    <submittedName>
        <fullName evidence="3">Uncharacterized protein</fullName>
    </submittedName>
</protein>
<evidence type="ECO:0000256" key="1">
    <source>
        <dbReference type="SAM" id="MobiDB-lite"/>
    </source>
</evidence>
<keyword evidence="2" id="KW-0812">Transmembrane</keyword>
<keyword evidence="4" id="KW-1185">Reference proteome</keyword>
<comment type="caution">
    <text evidence="3">The sequence shown here is derived from an EMBL/GenBank/DDBJ whole genome shotgun (WGS) entry which is preliminary data.</text>
</comment>
<dbReference type="Proteomes" id="UP000323708">
    <property type="component" value="Unassembled WGS sequence"/>
</dbReference>
<dbReference type="EMBL" id="VTUX01000004">
    <property type="protein sequence ID" value="KAA1191904.1"/>
    <property type="molecule type" value="Genomic_DNA"/>
</dbReference>
<feature type="compositionally biased region" description="Polar residues" evidence="1">
    <location>
        <begin position="16"/>
        <end position="29"/>
    </location>
</feature>
<name>A0A5B0WXU8_9GAMM</name>
<evidence type="ECO:0000256" key="2">
    <source>
        <dbReference type="SAM" id="Phobius"/>
    </source>
</evidence>
<feature type="transmembrane region" description="Helical" evidence="2">
    <location>
        <begin position="46"/>
        <end position="67"/>
    </location>
</feature>
<sequence length="229" mass="25106">MEKDQDSNETEALQRPTGSEQRADNTSPPVSGAIAGIERTFLRLTFWQTILSVAGVFTGAVALYAALTESQAVRQQTAATVWPYVQFMIKDGGDADSAFFHLSLENVGVGPARMRSMQLTHQGKAMPNWQSLTELLLDKEAELGTHFGKSDVSRRVLAPGDAVVAFQTEYAELARSMQKAVYSGAVELTYCYCSIFDECWRISSAKTAAEEPMEPVVECPDYGARGFEN</sequence>
<keyword evidence="2" id="KW-1133">Transmembrane helix</keyword>
<dbReference type="AlphaFoldDB" id="A0A5B0WXU8"/>
<gene>
    <name evidence="3" type="ORF">F0M18_10275</name>
</gene>
<feature type="region of interest" description="Disordered" evidence="1">
    <location>
        <begin position="1"/>
        <end position="31"/>
    </location>
</feature>
<organism evidence="3 4">
    <name type="scientific">Pseudohalioglobus sediminis</name>
    <dbReference type="NCBI Taxonomy" id="2606449"/>
    <lineage>
        <taxon>Bacteria</taxon>
        <taxon>Pseudomonadati</taxon>
        <taxon>Pseudomonadota</taxon>
        <taxon>Gammaproteobacteria</taxon>
        <taxon>Cellvibrionales</taxon>
        <taxon>Halieaceae</taxon>
        <taxon>Pseudohalioglobus</taxon>
    </lineage>
</organism>
<evidence type="ECO:0000313" key="4">
    <source>
        <dbReference type="Proteomes" id="UP000323708"/>
    </source>
</evidence>